<reference evidence="2" key="1">
    <citation type="journal article" date="2021" name="bioRxiv">
        <title>Whole Genome Assembly and Annotation of Northern Wild Rice, Zizania palustris L., Supports a Whole Genome Duplication in the Zizania Genus.</title>
        <authorList>
            <person name="Haas M."/>
            <person name="Kono T."/>
            <person name="Macchietto M."/>
            <person name="Millas R."/>
            <person name="McGilp L."/>
            <person name="Shao M."/>
            <person name="Duquette J."/>
            <person name="Hirsch C.N."/>
            <person name="Kimball J."/>
        </authorList>
    </citation>
    <scope>NUCLEOTIDE SEQUENCE</scope>
    <source>
        <tissue evidence="2">Fresh leaf tissue</tissue>
    </source>
</reference>
<accession>A0A8J5RWB5</accession>
<gene>
    <name evidence="2" type="ORF">GUJ93_ZPchr0003g17750</name>
</gene>
<dbReference type="AlphaFoldDB" id="A0A8J5RWB5"/>
<organism evidence="2 3">
    <name type="scientific">Zizania palustris</name>
    <name type="common">Northern wild rice</name>
    <dbReference type="NCBI Taxonomy" id="103762"/>
    <lineage>
        <taxon>Eukaryota</taxon>
        <taxon>Viridiplantae</taxon>
        <taxon>Streptophyta</taxon>
        <taxon>Embryophyta</taxon>
        <taxon>Tracheophyta</taxon>
        <taxon>Spermatophyta</taxon>
        <taxon>Magnoliopsida</taxon>
        <taxon>Liliopsida</taxon>
        <taxon>Poales</taxon>
        <taxon>Poaceae</taxon>
        <taxon>BOP clade</taxon>
        <taxon>Oryzoideae</taxon>
        <taxon>Oryzeae</taxon>
        <taxon>Zizaniinae</taxon>
        <taxon>Zizania</taxon>
    </lineage>
</organism>
<dbReference type="EMBL" id="JAAALK010000286">
    <property type="protein sequence ID" value="KAG8061331.1"/>
    <property type="molecule type" value="Genomic_DNA"/>
</dbReference>
<feature type="region of interest" description="Disordered" evidence="1">
    <location>
        <begin position="1"/>
        <end position="25"/>
    </location>
</feature>
<comment type="caution">
    <text evidence="2">The sequence shown here is derived from an EMBL/GenBank/DDBJ whole genome shotgun (WGS) entry which is preliminary data.</text>
</comment>
<sequence length="79" mass="8630">MGAATADPTVPGEERSAMVGGNGQTLEVDRVSYPEDDDVKLSQKDELWWLETENDGLLGELCVLREQLSLLAPSMPQLL</sequence>
<evidence type="ECO:0000256" key="1">
    <source>
        <dbReference type="SAM" id="MobiDB-lite"/>
    </source>
</evidence>
<evidence type="ECO:0000313" key="3">
    <source>
        <dbReference type="Proteomes" id="UP000729402"/>
    </source>
</evidence>
<name>A0A8J5RWB5_ZIZPA</name>
<protein>
    <submittedName>
        <fullName evidence="2">Uncharacterized protein</fullName>
    </submittedName>
</protein>
<reference evidence="2" key="2">
    <citation type="submission" date="2021-02" db="EMBL/GenBank/DDBJ databases">
        <authorList>
            <person name="Kimball J.A."/>
            <person name="Haas M.W."/>
            <person name="Macchietto M."/>
            <person name="Kono T."/>
            <person name="Duquette J."/>
            <person name="Shao M."/>
        </authorList>
    </citation>
    <scope>NUCLEOTIDE SEQUENCE</scope>
    <source>
        <tissue evidence="2">Fresh leaf tissue</tissue>
    </source>
</reference>
<proteinExistence type="predicted"/>
<dbReference type="Proteomes" id="UP000729402">
    <property type="component" value="Unassembled WGS sequence"/>
</dbReference>
<evidence type="ECO:0000313" key="2">
    <source>
        <dbReference type="EMBL" id="KAG8061331.1"/>
    </source>
</evidence>
<keyword evidence="3" id="KW-1185">Reference proteome</keyword>